<feature type="binding site" evidence="2">
    <location>
        <position position="364"/>
    </location>
    <ligand>
        <name>Mn(2+)</name>
        <dbReference type="ChEBI" id="CHEBI:29035"/>
        <label>2</label>
    </ligand>
</feature>
<evidence type="ECO:0000256" key="2">
    <source>
        <dbReference type="PIRSR" id="PIRSR005962-1"/>
    </source>
</evidence>
<dbReference type="PANTHER" id="PTHR11014">
    <property type="entry name" value="PEPTIDASE M20 FAMILY MEMBER"/>
    <property type="match status" value="1"/>
</dbReference>
<evidence type="ECO:0000259" key="3">
    <source>
        <dbReference type="Pfam" id="PF07687"/>
    </source>
</evidence>
<keyword evidence="2" id="KW-0464">Manganese</keyword>
<dbReference type="Gene3D" id="3.30.70.360">
    <property type="match status" value="1"/>
</dbReference>
<protein>
    <submittedName>
        <fullName evidence="4">Amidohydrolase</fullName>
        <ecNumber evidence="4">3.5.1.14</ecNumber>
    </submittedName>
</protein>
<dbReference type="GO" id="GO:0046872">
    <property type="term" value="F:metal ion binding"/>
    <property type="evidence" value="ECO:0007669"/>
    <property type="project" value="UniProtKB-KW"/>
</dbReference>
<dbReference type="EMBL" id="CP000724">
    <property type="protein sequence ID" value="ABR47400.1"/>
    <property type="molecule type" value="Genomic_DNA"/>
</dbReference>
<dbReference type="GO" id="GO:0019877">
    <property type="term" value="P:diaminopimelate biosynthetic process"/>
    <property type="evidence" value="ECO:0007669"/>
    <property type="project" value="UniProtKB-ARBA"/>
</dbReference>
<dbReference type="SUPFAM" id="SSF55031">
    <property type="entry name" value="Bacterial exopeptidase dimerisation domain"/>
    <property type="match status" value="1"/>
</dbReference>
<feature type="domain" description="Peptidase M20 dimerisation" evidence="3">
    <location>
        <begin position="184"/>
        <end position="267"/>
    </location>
</feature>
<gene>
    <name evidence="4" type="ordered locus">Amet_1192</name>
</gene>
<proteinExistence type="predicted"/>
<evidence type="ECO:0000256" key="1">
    <source>
        <dbReference type="ARBA" id="ARBA00022801"/>
    </source>
</evidence>
<accession>A6TMI2</accession>
<organism evidence="4 5">
    <name type="scientific">Alkaliphilus metalliredigens (strain QYMF)</name>
    <dbReference type="NCBI Taxonomy" id="293826"/>
    <lineage>
        <taxon>Bacteria</taxon>
        <taxon>Bacillati</taxon>
        <taxon>Bacillota</taxon>
        <taxon>Clostridia</taxon>
        <taxon>Peptostreptococcales</taxon>
        <taxon>Natronincolaceae</taxon>
        <taxon>Alkaliphilus</taxon>
    </lineage>
</organism>
<dbReference type="FunFam" id="3.30.70.360:FF:000001">
    <property type="entry name" value="N-acetyldiaminopimelate deacetylase"/>
    <property type="match status" value="1"/>
</dbReference>
<dbReference type="InterPro" id="IPR036264">
    <property type="entry name" value="Bact_exopeptidase_dim_dom"/>
</dbReference>
<keyword evidence="2" id="KW-0479">Metal-binding</keyword>
<evidence type="ECO:0000313" key="4">
    <source>
        <dbReference type="EMBL" id="ABR47400.1"/>
    </source>
</evidence>
<dbReference type="Proteomes" id="UP000001572">
    <property type="component" value="Chromosome"/>
</dbReference>
<dbReference type="PANTHER" id="PTHR11014:SF63">
    <property type="entry name" value="METALLOPEPTIDASE, PUTATIVE (AFU_ORTHOLOGUE AFUA_6G09600)-RELATED"/>
    <property type="match status" value="1"/>
</dbReference>
<sequence>MNIDKEVMLLKDELIALRRDFHQHPELGFQEHRSAEVIREYLNSCGIEVKTVAKTGVVGLLKGKHPGSTVMLRADMDALPIEEENDVPYKSINKGKMHACAHDGHMAMLLVAAKILAQGKEEIRGNIKFVFQPNEEEAGARIMIEEGVLENPQVDAALGIHLWTPLESGKMGIAPGPVMGAHDNFKIVIKGKGGHTSAPHTSVDPIITAANIIQTVQIIQTREINALTPTVLMFGKINGGTTPNVIPESVTLEGTIRYLYEGNDDGEEQPRKRLERIVKSVCEGHRAEYELEVRPSNTTLMNDPQLTALVEIEAGKIVKERQRDVIPYICMAGEDFSEFSMEVPSTFIFIGTGNKNEKSHYPHHHPRFNIDENTLLMGVQMHIRGALAYLSSSKF</sequence>
<dbReference type="RefSeq" id="WP_012062441.1">
    <property type="nucleotide sequence ID" value="NC_009633.1"/>
</dbReference>
<dbReference type="HOGENOM" id="CLU_023257_0_1_9"/>
<dbReference type="SUPFAM" id="SSF53187">
    <property type="entry name" value="Zn-dependent exopeptidases"/>
    <property type="match status" value="1"/>
</dbReference>
<dbReference type="GO" id="GO:0004046">
    <property type="term" value="F:aminoacylase activity"/>
    <property type="evidence" value="ECO:0007669"/>
    <property type="project" value="UniProtKB-EC"/>
</dbReference>
<feature type="binding site" evidence="2">
    <location>
        <position position="161"/>
    </location>
    <ligand>
        <name>Mn(2+)</name>
        <dbReference type="ChEBI" id="CHEBI:29035"/>
        <label>2</label>
    </ligand>
</feature>
<reference evidence="5" key="1">
    <citation type="journal article" date="2016" name="Genome Announc.">
        <title>Complete genome sequence of Alkaliphilus metalliredigens strain QYMF, an alkaliphilic and metal-reducing bacterium isolated from borax-contaminated leachate ponds.</title>
        <authorList>
            <person name="Hwang C."/>
            <person name="Copeland A."/>
            <person name="Lucas S."/>
            <person name="Lapidus A."/>
            <person name="Barry K."/>
            <person name="Detter J.C."/>
            <person name="Glavina Del Rio T."/>
            <person name="Hammon N."/>
            <person name="Israni S."/>
            <person name="Dalin E."/>
            <person name="Tice H."/>
            <person name="Pitluck S."/>
            <person name="Chertkov O."/>
            <person name="Brettin T."/>
            <person name="Bruce D."/>
            <person name="Han C."/>
            <person name="Schmutz J."/>
            <person name="Larimer F."/>
            <person name="Land M.L."/>
            <person name="Hauser L."/>
            <person name="Kyrpides N."/>
            <person name="Mikhailova N."/>
            <person name="Ye Q."/>
            <person name="Zhou J."/>
            <person name="Richardson P."/>
            <person name="Fields M.W."/>
        </authorList>
    </citation>
    <scope>NUCLEOTIDE SEQUENCE [LARGE SCALE GENOMIC DNA]</scope>
    <source>
        <strain evidence="5">QYMF</strain>
    </source>
</reference>
<keyword evidence="5" id="KW-1185">Reference proteome</keyword>
<comment type="cofactor">
    <cofactor evidence="2">
        <name>Mn(2+)</name>
        <dbReference type="ChEBI" id="CHEBI:29035"/>
    </cofactor>
    <text evidence="2">The Mn(2+) ion enhances activity.</text>
</comment>
<dbReference type="Pfam" id="PF01546">
    <property type="entry name" value="Peptidase_M20"/>
    <property type="match status" value="1"/>
</dbReference>
<keyword evidence="1 4" id="KW-0378">Hydrolase</keyword>
<dbReference type="eggNOG" id="COG1473">
    <property type="taxonomic scope" value="Bacteria"/>
</dbReference>
<dbReference type="STRING" id="293826.Amet_1192"/>
<dbReference type="EC" id="3.5.1.14" evidence="4"/>
<dbReference type="AlphaFoldDB" id="A6TMI2"/>
<dbReference type="PIRSF" id="PIRSF005962">
    <property type="entry name" value="Pept_M20D_amidohydro"/>
    <property type="match status" value="1"/>
</dbReference>
<dbReference type="Gene3D" id="3.40.630.10">
    <property type="entry name" value="Zn peptidases"/>
    <property type="match status" value="1"/>
</dbReference>
<name>A6TMI2_ALKMQ</name>
<evidence type="ECO:0000313" key="5">
    <source>
        <dbReference type="Proteomes" id="UP000001572"/>
    </source>
</evidence>
<dbReference type="OrthoDB" id="9776731at2"/>
<dbReference type="Pfam" id="PF07687">
    <property type="entry name" value="M20_dimer"/>
    <property type="match status" value="1"/>
</dbReference>
<feature type="binding site" evidence="2">
    <location>
        <position position="100"/>
    </location>
    <ligand>
        <name>Mn(2+)</name>
        <dbReference type="ChEBI" id="CHEBI:29035"/>
        <label>2</label>
    </ligand>
</feature>
<dbReference type="GO" id="GO:0050118">
    <property type="term" value="F:N-acetyldiaminopimelate deacetylase activity"/>
    <property type="evidence" value="ECO:0007669"/>
    <property type="project" value="UniProtKB-ARBA"/>
</dbReference>
<feature type="binding site" evidence="2">
    <location>
        <position position="136"/>
    </location>
    <ligand>
        <name>Mn(2+)</name>
        <dbReference type="ChEBI" id="CHEBI:29035"/>
        <label>2</label>
    </ligand>
</feature>
<dbReference type="InterPro" id="IPR002933">
    <property type="entry name" value="Peptidase_M20"/>
</dbReference>
<dbReference type="InterPro" id="IPR011650">
    <property type="entry name" value="Peptidase_M20_dimer"/>
</dbReference>
<feature type="binding site" evidence="2">
    <location>
        <position position="102"/>
    </location>
    <ligand>
        <name>Mn(2+)</name>
        <dbReference type="ChEBI" id="CHEBI:29035"/>
        <label>2</label>
    </ligand>
</feature>
<dbReference type="NCBIfam" id="TIGR01891">
    <property type="entry name" value="amidohydrolases"/>
    <property type="match status" value="1"/>
</dbReference>
<dbReference type="KEGG" id="amt:Amet_1192"/>
<dbReference type="InterPro" id="IPR017439">
    <property type="entry name" value="Amidohydrolase"/>
</dbReference>